<sequence>MAQETAAEVSQRVQESLKDTPYACISLNKLSGGTANFVYRGTLVTPLEDGSKTIVIKQTESYVASSPDFKLAITRCEYEETILTALHDLPPVIRDGITVQTPRLYHFFPETDTQIYSDLPSSLDLKHYALKHPLTQAQCLRFGHAIGLWAKEFHSWAAAPEQEKLRESMKGNTARLELKYWLNYGARLIDTIGVFPDMLEGSRATFEALGKKVREELDSGEGRLIHGDFWSGNVLLPDILLTEEETPIKLFIIDWELSHISSRAFDLGQMFAELFQLELFKDIDAGVWLIEAFMEGYGDIDDDFAFRVAIHVGVHFVCWVSRIPGWGTKEQVKEVVEIGRDFVVKGWEKDRAFFEGTPLKCLFH</sequence>
<evidence type="ECO:0000313" key="2">
    <source>
        <dbReference type="EMBL" id="PMD46245.1"/>
    </source>
</evidence>
<dbReference type="STRING" id="1149755.A0A2J6S650"/>
<dbReference type="Proteomes" id="UP000235786">
    <property type="component" value="Unassembled WGS sequence"/>
</dbReference>
<reference evidence="2 3" key="1">
    <citation type="submission" date="2016-04" db="EMBL/GenBank/DDBJ databases">
        <title>A degradative enzymes factory behind the ericoid mycorrhizal symbiosis.</title>
        <authorList>
            <consortium name="DOE Joint Genome Institute"/>
            <person name="Martino E."/>
            <person name="Morin E."/>
            <person name="Grelet G."/>
            <person name="Kuo A."/>
            <person name="Kohler A."/>
            <person name="Daghino S."/>
            <person name="Barry K."/>
            <person name="Choi C."/>
            <person name="Cichocki N."/>
            <person name="Clum A."/>
            <person name="Copeland A."/>
            <person name="Hainaut M."/>
            <person name="Haridas S."/>
            <person name="Labutti K."/>
            <person name="Lindquist E."/>
            <person name="Lipzen A."/>
            <person name="Khouja H.-R."/>
            <person name="Murat C."/>
            <person name="Ohm R."/>
            <person name="Olson A."/>
            <person name="Spatafora J."/>
            <person name="Veneault-Fourrey C."/>
            <person name="Henrissat B."/>
            <person name="Grigoriev I."/>
            <person name="Martin F."/>
            <person name="Perotto S."/>
        </authorList>
    </citation>
    <scope>NUCLEOTIDE SEQUENCE [LARGE SCALE GENOMIC DNA]</scope>
    <source>
        <strain evidence="2 3">F</strain>
    </source>
</reference>
<accession>A0A2J6S650</accession>
<name>A0A2J6S650_HYAVF</name>
<dbReference type="SUPFAM" id="SSF56112">
    <property type="entry name" value="Protein kinase-like (PK-like)"/>
    <property type="match status" value="1"/>
</dbReference>
<keyword evidence="3" id="KW-1185">Reference proteome</keyword>
<dbReference type="InterPro" id="IPR011009">
    <property type="entry name" value="Kinase-like_dom_sf"/>
</dbReference>
<dbReference type="Gene3D" id="3.90.1200.10">
    <property type="match status" value="1"/>
</dbReference>
<dbReference type="AlphaFoldDB" id="A0A2J6S650"/>
<evidence type="ECO:0000259" key="1">
    <source>
        <dbReference type="Pfam" id="PF01636"/>
    </source>
</evidence>
<proteinExistence type="predicted"/>
<gene>
    <name evidence="2" type="ORF">L207DRAFT_418142</name>
</gene>
<dbReference type="InterPro" id="IPR002575">
    <property type="entry name" value="Aminoglycoside_PTrfase"/>
</dbReference>
<feature type="domain" description="Aminoglycoside phosphotransferase" evidence="1">
    <location>
        <begin position="60"/>
        <end position="273"/>
    </location>
</feature>
<evidence type="ECO:0000313" key="3">
    <source>
        <dbReference type="Proteomes" id="UP000235786"/>
    </source>
</evidence>
<dbReference type="EMBL" id="KZ613939">
    <property type="protein sequence ID" value="PMD46245.1"/>
    <property type="molecule type" value="Genomic_DNA"/>
</dbReference>
<organism evidence="2 3">
    <name type="scientific">Hyaloscypha variabilis (strain UAMH 11265 / GT02V1 / F)</name>
    <name type="common">Meliniomyces variabilis</name>
    <dbReference type="NCBI Taxonomy" id="1149755"/>
    <lineage>
        <taxon>Eukaryota</taxon>
        <taxon>Fungi</taxon>
        <taxon>Dikarya</taxon>
        <taxon>Ascomycota</taxon>
        <taxon>Pezizomycotina</taxon>
        <taxon>Leotiomycetes</taxon>
        <taxon>Helotiales</taxon>
        <taxon>Hyaloscyphaceae</taxon>
        <taxon>Hyaloscypha</taxon>
        <taxon>Hyaloscypha variabilis</taxon>
    </lineage>
</organism>
<protein>
    <recommendedName>
        <fullName evidence="1">Aminoglycoside phosphotransferase domain-containing protein</fullName>
    </recommendedName>
</protein>
<dbReference type="Gene3D" id="3.30.200.20">
    <property type="entry name" value="Phosphorylase Kinase, domain 1"/>
    <property type="match status" value="1"/>
</dbReference>
<dbReference type="Pfam" id="PF01636">
    <property type="entry name" value="APH"/>
    <property type="match status" value="1"/>
</dbReference>
<dbReference type="OrthoDB" id="25129at2759"/>